<dbReference type="PANTHER" id="PTHR13220">
    <property type="entry name" value="TIMELESS INTERACTING-RELATED"/>
    <property type="match status" value="1"/>
</dbReference>
<dbReference type="GO" id="GO:0000076">
    <property type="term" value="P:DNA replication checkpoint signaling"/>
    <property type="evidence" value="ECO:0007669"/>
    <property type="project" value="UniProtKB-UniRule"/>
</dbReference>
<keyword evidence="5 7" id="KW-0539">Nucleus</keyword>
<evidence type="ECO:0000256" key="5">
    <source>
        <dbReference type="ARBA" id="ARBA00023242"/>
    </source>
</evidence>
<dbReference type="GO" id="GO:0043111">
    <property type="term" value="P:replication fork arrest"/>
    <property type="evidence" value="ECO:0007669"/>
    <property type="project" value="TreeGrafter"/>
</dbReference>
<evidence type="ECO:0000256" key="8">
    <source>
        <dbReference type="SAM" id="MobiDB-lite"/>
    </source>
</evidence>
<accession>A0A6J3MIT2</accession>
<evidence type="ECO:0000256" key="4">
    <source>
        <dbReference type="ARBA" id="ARBA00022880"/>
    </source>
</evidence>
<dbReference type="GO" id="GO:0031298">
    <property type="term" value="C:replication fork protection complex"/>
    <property type="evidence" value="ECO:0007669"/>
    <property type="project" value="TreeGrafter"/>
</dbReference>
<dbReference type="GO" id="GO:0003677">
    <property type="term" value="F:DNA binding"/>
    <property type="evidence" value="ECO:0007669"/>
    <property type="project" value="TreeGrafter"/>
</dbReference>
<organism evidence="11">
    <name type="scientific">Dissoconium aciculare CBS 342.82</name>
    <dbReference type="NCBI Taxonomy" id="1314786"/>
    <lineage>
        <taxon>Eukaryota</taxon>
        <taxon>Fungi</taxon>
        <taxon>Dikarya</taxon>
        <taxon>Ascomycota</taxon>
        <taxon>Pezizomycotina</taxon>
        <taxon>Dothideomycetes</taxon>
        <taxon>Dothideomycetidae</taxon>
        <taxon>Mycosphaerellales</taxon>
        <taxon>Dissoconiaceae</taxon>
        <taxon>Dissoconium</taxon>
    </lineage>
</organism>
<dbReference type="RefSeq" id="XP_033463858.1">
    <property type="nucleotide sequence ID" value="XM_033600180.1"/>
</dbReference>
<evidence type="ECO:0000256" key="6">
    <source>
        <dbReference type="ARBA" id="ARBA00023306"/>
    </source>
</evidence>
<evidence type="ECO:0000256" key="2">
    <source>
        <dbReference type="ARBA" id="ARBA00006075"/>
    </source>
</evidence>
<dbReference type="GeneID" id="54357980"/>
<keyword evidence="4" id="KW-0236">DNA replication inhibitor</keyword>
<reference evidence="11" key="3">
    <citation type="submission" date="2025-08" db="UniProtKB">
        <authorList>
            <consortium name="RefSeq"/>
        </authorList>
    </citation>
    <scope>IDENTIFICATION</scope>
    <source>
        <strain evidence="11">CBS 342.82</strain>
    </source>
</reference>
<keyword evidence="10" id="KW-1185">Reference proteome</keyword>
<evidence type="ECO:0000259" key="9">
    <source>
        <dbReference type="Pfam" id="PF07962"/>
    </source>
</evidence>
<dbReference type="Proteomes" id="UP000504637">
    <property type="component" value="Unplaced"/>
</dbReference>
<evidence type="ECO:0000256" key="1">
    <source>
        <dbReference type="ARBA" id="ARBA00004123"/>
    </source>
</evidence>
<dbReference type="GO" id="GO:0031297">
    <property type="term" value="P:replication fork processing"/>
    <property type="evidence" value="ECO:0007669"/>
    <property type="project" value="UniProtKB-UniRule"/>
</dbReference>
<keyword evidence="3 7" id="KW-0227">DNA damage</keyword>
<gene>
    <name evidence="11" type="ORF">K489DRAFT_290711</name>
</gene>
<feature type="region of interest" description="Disordered" evidence="8">
    <location>
        <begin position="18"/>
        <end position="53"/>
    </location>
</feature>
<dbReference type="InterPro" id="IPR040038">
    <property type="entry name" value="TIPIN/Csm3/Swi3"/>
</dbReference>
<comment type="similarity">
    <text evidence="2 7">Belongs to the CSM3 family.</text>
</comment>
<feature type="non-terminal residue" evidence="11">
    <location>
        <position position="140"/>
    </location>
</feature>
<evidence type="ECO:0000256" key="7">
    <source>
        <dbReference type="RuleBase" id="RU366049"/>
    </source>
</evidence>
<dbReference type="Pfam" id="PF07962">
    <property type="entry name" value="Swi3"/>
    <property type="match status" value="1"/>
</dbReference>
<evidence type="ECO:0000256" key="3">
    <source>
        <dbReference type="ARBA" id="ARBA00022763"/>
    </source>
</evidence>
<dbReference type="AlphaFoldDB" id="A0A6J3MIT2"/>
<dbReference type="OrthoDB" id="437078at2759"/>
<protein>
    <recommendedName>
        <fullName evidence="7">Chromosome segregation in meiosis protein</fullName>
    </recommendedName>
</protein>
<reference evidence="11" key="1">
    <citation type="submission" date="2020-01" db="EMBL/GenBank/DDBJ databases">
        <authorList>
            <consortium name="DOE Joint Genome Institute"/>
            <person name="Haridas S."/>
            <person name="Albert R."/>
            <person name="Binder M."/>
            <person name="Bloem J."/>
            <person name="Labutti K."/>
            <person name="Salamov A."/>
            <person name="Andreopoulos B."/>
            <person name="Baker S.E."/>
            <person name="Barry K."/>
            <person name="Bills G."/>
            <person name="Bluhm B.H."/>
            <person name="Cannon C."/>
            <person name="Castanera R."/>
            <person name="Culley D.E."/>
            <person name="Daum C."/>
            <person name="Ezra D."/>
            <person name="Gonzalez J.B."/>
            <person name="Henrissat B."/>
            <person name="Kuo A."/>
            <person name="Liang C."/>
            <person name="Lipzen A."/>
            <person name="Lutzoni F."/>
            <person name="Magnuson J."/>
            <person name="Mondo S."/>
            <person name="Nolan M."/>
            <person name="Ohm R."/>
            <person name="Pangilinan J."/>
            <person name="Park H.-J."/>
            <person name="Ramirez L."/>
            <person name="Alfaro M."/>
            <person name="Sun H."/>
            <person name="Tritt A."/>
            <person name="Yoshinaga Y."/>
            <person name="Zwiers L.-H."/>
            <person name="Turgeon B.G."/>
            <person name="Goodwin S.B."/>
            <person name="Spatafora J.W."/>
            <person name="Crous P.W."/>
            <person name="Grigoriev I.V."/>
        </authorList>
    </citation>
    <scope>NUCLEOTIDE SEQUENCE</scope>
    <source>
        <strain evidence="11">CBS 342.82</strain>
    </source>
</reference>
<name>A0A6J3MIT2_9PEZI</name>
<evidence type="ECO:0000313" key="10">
    <source>
        <dbReference type="Proteomes" id="UP000504637"/>
    </source>
</evidence>
<dbReference type="InterPro" id="IPR012923">
    <property type="entry name" value="Csm3"/>
</dbReference>
<dbReference type="PANTHER" id="PTHR13220:SF11">
    <property type="entry name" value="TIMELESS-INTERACTING PROTEIN"/>
    <property type="match status" value="1"/>
</dbReference>
<feature type="domain" description="Chromosome segregation in meiosis protein 3" evidence="9">
    <location>
        <begin position="56"/>
        <end position="138"/>
    </location>
</feature>
<reference evidence="11" key="2">
    <citation type="submission" date="2020-04" db="EMBL/GenBank/DDBJ databases">
        <authorList>
            <consortium name="NCBI Genome Project"/>
        </authorList>
    </citation>
    <scope>NUCLEOTIDE SEQUENCE</scope>
    <source>
        <strain evidence="11">CBS 342.82</strain>
    </source>
</reference>
<evidence type="ECO:0000313" key="11">
    <source>
        <dbReference type="RefSeq" id="XP_033463858.1"/>
    </source>
</evidence>
<comment type="function">
    <text evidence="7">Plays an important role in the control of DNA replication and the maintenance of replication fork stability.</text>
</comment>
<feature type="non-terminal residue" evidence="11">
    <location>
        <position position="1"/>
    </location>
</feature>
<sequence>DELDRIIDYEDTVQDFMKDLPLPENPNVGANGGPQRETRDEDQEIQIKRKRNPIPKLDEDRLLSDAGIPKLRKIAKTRLKFRGKGHEFSDMSRLLNTYQIWLDDLYPRAKFRDALTMVEKVGHSKRMQITRRAWLDETKP</sequence>
<comment type="subcellular location">
    <subcellularLocation>
        <location evidence="1 7">Nucleus</location>
    </subcellularLocation>
</comment>
<proteinExistence type="inferred from homology"/>
<keyword evidence="6 7" id="KW-0131">Cell cycle</keyword>
<dbReference type="GO" id="GO:0006974">
    <property type="term" value="P:DNA damage response"/>
    <property type="evidence" value="ECO:0007669"/>
    <property type="project" value="UniProtKB-KW"/>
</dbReference>